<keyword evidence="1" id="KW-0472">Membrane</keyword>
<sequence>MRCSSPPEELATWWNHELTASPVSRKGVDPCTIQTWGRAVLDGTMQHLLPVLLGTEEYILPGTSHALLGSFTGWYWPVDYILRILVVFFFEAVDGSHPCTSTIGIYFLGQYLSCLVVMYTDSLRGSRPSFLRATLWSLVFQLTAIGCTGWIWALSFLSSSETAPPVSAQRKHQLKADLRRASAVSDVSSMYLLLPAIVIGYVGSAVAMGLRSPELVSNGFQQYAIAGWNMFPLLVFAAYYALRSLVGIATSLGLAGHSKPTSHLTAIRVTNLLIIVLTSASHWAISGISLAAVIFPGVFAPGYSQEFSPVALAIPPLAITKGRTFGDGVRSFMLWDQVFGYGLVGIVTMRQLSAAMGSSGKQLPLLVTGLAILASIVALGPGSAILLMSWIRDEILFA</sequence>
<feature type="transmembrane region" description="Helical" evidence="1">
    <location>
        <begin position="105"/>
        <end position="123"/>
    </location>
</feature>
<keyword evidence="1" id="KW-0812">Transmembrane</keyword>
<name>A0AAD9YLK2_COLKA</name>
<comment type="caution">
    <text evidence="2">The sequence shown here is derived from an EMBL/GenBank/DDBJ whole genome shotgun (WGS) entry which is preliminary data.</text>
</comment>
<dbReference type="Proteomes" id="UP001281614">
    <property type="component" value="Unassembled WGS sequence"/>
</dbReference>
<evidence type="ECO:0000256" key="1">
    <source>
        <dbReference type="SAM" id="Phobius"/>
    </source>
</evidence>
<organism evidence="2 3">
    <name type="scientific">Colletotrichum kahawae</name>
    <name type="common">Coffee berry disease fungus</name>
    <dbReference type="NCBI Taxonomy" id="34407"/>
    <lineage>
        <taxon>Eukaryota</taxon>
        <taxon>Fungi</taxon>
        <taxon>Dikarya</taxon>
        <taxon>Ascomycota</taxon>
        <taxon>Pezizomycotina</taxon>
        <taxon>Sordariomycetes</taxon>
        <taxon>Hypocreomycetidae</taxon>
        <taxon>Glomerellales</taxon>
        <taxon>Glomerellaceae</taxon>
        <taxon>Colletotrichum</taxon>
        <taxon>Colletotrichum gloeosporioides species complex</taxon>
    </lineage>
</organism>
<reference evidence="2" key="1">
    <citation type="submission" date="2023-02" db="EMBL/GenBank/DDBJ databases">
        <title>Colletotrichum kahawae CIFC_Que2 genome sequencing and assembly.</title>
        <authorList>
            <person name="Baroncelli R."/>
        </authorList>
    </citation>
    <scope>NUCLEOTIDE SEQUENCE</scope>
    <source>
        <strain evidence="2">CIFC_Que2</strain>
    </source>
</reference>
<feature type="transmembrane region" description="Helical" evidence="1">
    <location>
        <begin position="230"/>
        <end position="252"/>
    </location>
</feature>
<keyword evidence="1" id="KW-1133">Transmembrane helix</keyword>
<accession>A0AAD9YLK2</accession>
<feature type="transmembrane region" description="Helical" evidence="1">
    <location>
        <begin position="135"/>
        <end position="157"/>
    </location>
</feature>
<keyword evidence="3" id="KW-1185">Reference proteome</keyword>
<evidence type="ECO:0000313" key="3">
    <source>
        <dbReference type="Proteomes" id="UP001281614"/>
    </source>
</evidence>
<proteinExistence type="predicted"/>
<protein>
    <submittedName>
        <fullName evidence="2">Uncharacterized protein</fullName>
    </submittedName>
</protein>
<dbReference type="AlphaFoldDB" id="A0AAD9YLK2"/>
<feature type="transmembrane region" description="Helical" evidence="1">
    <location>
        <begin position="189"/>
        <end position="210"/>
    </location>
</feature>
<feature type="transmembrane region" description="Helical" evidence="1">
    <location>
        <begin position="272"/>
        <end position="299"/>
    </location>
</feature>
<feature type="transmembrane region" description="Helical" evidence="1">
    <location>
        <begin position="74"/>
        <end position="93"/>
    </location>
</feature>
<dbReference type="EMBL" id="VYYT01000069">
    <property type="protein sequence ID" value="KAK2772271.1"/>
    <property type="molecule type" value="Genomic_DNA"/>
</dbReference>
<feature type="transmembrane region" description="Helical" evidence="1">
    <location>
        <begin position="365"/>
        <end position="391"/>
    </location>
</feature>
<gene>
    <name evidence="2" type="ORF">CKAH01_13974</name>
</gene>
<evidence type="ECO:0000313" key="2">
    <source>
        <dbReference type="EMBL" id="KAK2772271.1"/>
    </source>
</evidence>